<accession>A0A820KB68</accession>
<evidence type="ECO:0000313" key="1">
    <source>
        <dbReference type="EMBL" id="CAF4334397.1"/>
    </source>
</evidence>
<comment type="caution">
    <text evidence="1">The sequence shown here is derived from an EMBL/GenBank/DDBJ whole genome shotgun (WGS) entry which is preliminary data.</text>
</comment>
<evidence type="ECO:0000313" key="2">
    <source>
        <dbReference type="Proteomes" id="UP000663881"/>
    </source>
</evidence>
<dbReference type="AlphaFoldDB" id="A0A820KB68"/>
<sequence length="53" mass="5729">VVALTRVESGKVNFEVSEASVVFSPVTGFPRKNFCVHVVDAFHGLLLINNVNA</sequence>
<organism evidence="1 2">
    <name type="scientific">Adineta steineri</name>
    <dbReference type="NCBI Taxonomy" id="433720"/>
    <lineage>
        <taxon>Eukaryota</taxon>
        <taxon>Metazoa</taxon>
        <taxon>Spiralia</taxon>
        <taxon>Gnathifera</taxon>
        <taxon>Rotifera</taxon>
        <taxon>Eurotatoria</taxon>
        <taxon>Bdelloidea</taxon>
        <taxon>Adinetida</taxon>
        <taxon>Adinetidae</taxon>
        <taxon>Adineta</taxon>
    </lineage>
</organism>
<name>A0A820KB68_9BILA</name>
<protein>
    <submittedName>
        <fullName evidence="1">Uncharacterized protein</fullName>
    </submittedName>
</protein>
<reference evidence="1" key="1">
    <citation type="submission" date="2021-02" db="EMBL/GenBank/DDBJ databases">
        <authorList>
            <person name="Nowell W R."/>
        </authorList>
    </citation>
    <scope>NUCLEOTIDE SEQUENCE</scope>
</reference>
<feature type="non-terminal residue" evidence="1">
    <location>
        <position position="1"/>
    </location>
</feature>
<dbReference type="Proteomes" id="UP000663881">
    <property type="component" value="Unassembled WGS sequence"/>
</dbReference>
<dbReference type="EMBL" id="CAJOAY010019907">
    <property type="protein sequence ID" value="CAF4334397.1"/>
    <property type="molecule type" value="Genomic_DNA"/>
</dbReference>
<proteinExistence type="predicted"/>
<gene>
    <name evidence="1" type="ORF">OKA104_LOCUS47942</name>
</gene>